<dbReference type="Pfam" id="PF00534">
    <property type="entry name" value="Glycos_transf_1"/>
    <property type="match status" value="1"/>
</dbReference>
<accession>A0ABX8UPR8</accession>
<dbReference type="SUPFAM" id="SSF53756">
    <property type="entry name" value="UDP-Glycosyltransferase/glycogen phosphorylase"/>
    <property type="match status" value="1"/>
</dbReference>
<dbReference type="Gene3D" id="3.40.50.2000">
    <property type="entry name" value="Glycogen Phosphorylase B"/>
    <property type="match status" value="2"/>
</dbReference>
<gene>
    <name evidence="2" type="ORF">KZJ38_16205</name>
</gene>
<sequence>MQPQTKFILLTQAASHDELATLDRPNVERKMVIGPVAANSARPRLKQLASRVGPHIPGRVRRVVSRIGYRLNARLKRRGAGAILRTLGVDLLFCPFTAPTYFEPGIPTVCTIYDLQYKTYPEFFAPEDVAHRAQTFIDASKRATALAAISDYSRQSAIEHGELDPSRIRTIYLRMARRIAPNTDQSTQVLDRLGLTAHRYLVYPANFWKHKNHEMLLTALGIAVNKGLASNIKLVCTGAPGARQEWLMNAARDMNLHDRIVFPGYLPNSELATLISHCRGVVFPSLYEGFGLPVIEAMTAGVPVACSNTTSLPEVAADAAILFDPRVPDQIADAMLALVNDEALRTRLAEAGRNRADEFADSQRMANEYWELFQHAIAGSRDENLITGVAVDGWVGDRLKIQVAPLQETGSLEIELMAPDWVPQRSISIQVLRDGKADGAPIKLKRAATRIVSLPMSQSGGYCELQFSPTFVPARCGFGDDQRELSAMLKRCSILAGNSIRIQLYPEKTSA</sequence>
<evidence type="ECO:0000313" key="2">
    <source>
        <dbReference type="EMBL" id="QYD71023.1"/>
    </source>
</evidence>
<proteinExistence type="predicted"/>
<dbReference type="PANTHER" id="PTHR46401">
    <property type="entry name" value="GLYCOSYLTRANSFERASE WBBK-RELATED"/>
    <property type="match status" value="1"/>
</dbReference>
<evidence type="ECO:0000313" key="3">
    <source>
        <dbReference type="Proteomes" id="UP000826462"/>
    </source>
</evidence>
<dbReference type="InterPro" id="IPR001296">
    <property type="entry name" value="Glyco_trans_1"/>
</dbReference>
<name>A0ABX8UPR8_9BURK</name>
<dbReference type="EMBL" id="CP080095">
    <property type="protein sequence ID" value="QYD71023.1"/>
    <property type="molecule type" value="Genomic_DNA"/>
</dbReference>
<dbReference type="Proteomes" id="UP000826462">
    <property type="component" value="Chromosome 1"/>
</dbReference>
<protein>
    <submittedName>
        <fullName evidence="2">Glycosyltransferase family 4 protein</fullName>
    </submittedName>
</protein>
<evidence type="ECO:0000259" key="1">
    <source>
        <dbReference type="Pfam" id="PF00534"/>
    </source>
</evidence>
<keyword evidence="3" id="KW-1185">Reference proteome</keyword>
<feature type="domain" description="Glycosyl transferase family 1" evidence="1">
    <location>
        <begin position="199"/>
        <end position="355"/>
    </location>
</feature>
<organism evidence="2 3">
    <name type="scientific">Paraburkholderia edwinii</name>
    <dbReference type="NCBI Taxonomy" id="2861782"/>
    <lineage>
        <taxon>Bacteria</taxon>
        <taxon>Pseudomonadati</taxon>
        <taxon>Pseudomonadota</taxon>
        <taxon>Betaproteobacteria</taxon>
        <taxon>Burkholderiales</taxon>
        <taxon>Burkholderiaceae</taxon>
        <taxon>Paraburkholderia</taxon>
    </lineage>
</organism>
<dbReference type="CDD" id="cd03809">
    <property type="entry name" value="GT4_MtfB-like"/>
    <property type="match status" value="1"/>
</dbReference>
<reference evidence="2 3" key="1">
    <citation type="submission" date="2021-07" db="EMBL/GenBank/DDBJ databases">
        <title>Paraburkholderia edwinii protects Aspergillus sp. from phenazines by acting as a toxin sponge.</title>
        <authorList>
            <person name="Dahlstrom K.M."/>
            <person name="Newman D.K."/>
        </authorList>
    </citation>
    <scope>NUCLEOTIDE SEQUENCE [LARGE SCALE GENOMIC DNA]</scope>
    <source>
        <strain evidence="2 3">Pe01</strain>
    </source>
</reference>
<dbReference type="PANTHER" id="PTHR46401:SF8">
    <property type="entry name" value="BLL6006 PROTEIN"/>
    <property type="match status" value="1"/>
</dbReference>